<evidence type="ECO:0000313" key="5">
    <source>
        <dbReference type="EMBL" id="EEA91443.1"/>
    </source>
</evidence>
<reference evidence="5 6" key="1">
    <citation type="submission" date="2008-10" db="EMBL/GenBank/DDBJ databases">
        <title>Draft genome sequence of Collinsella stercoris (DSM 13279).</title>
        <authorList>
            <person name="Sudarsanam P."/>
            <person name="Ley R."/>
            <person name="Guruge J."/>
            <person name="Turnbaugh P.J."/>
            <person name="Mahowald M."/>
            <person name="Liep D."/>
            <person name="Gordon J."/>
        </authorList>
    </citation>
    <scope>NUCLEOTIDE SEQUENCE [LARGE SCALE GENOMIC DNA]</scope>
    <source>
        <strain evidence="5 6">DSM 13279</strain>
    </source>
</reference>
<dbReference type="SMART" id="SM00345">
    <property type="entry name" value="HTH_GNTR"/>
    <property type="match status" value="1"/>
</dbReference>
<name>B6G8F0_9ACTN</name>
<comment type="caution">
    <text evidence="5">The sequence shown here is derived from an EMBL/GenBank/DDBJ whole genome shotgun (WGS) entry which is preliminary data.</text>
</comment>
<dbReference type="AlphaFoldDB" id="B6G8F0"/>
<dbReference type="PROSITE" id="PS50949">
    <property type="entry name" value="HTH_GNTR"/>
    <property type="match status" value="1"/>
</dbReference>
<dbReference type="HOGENOM" id="CLU_063236_5_2_11"/>
<sequence>MPKSVYQDIYQDLKGRIECGDIAYGAFLPSENELTGRYSCSRSSVRRALAELASDGYVQSQQGKGVRVIRDPTLDVSRGYDGLETFNEMAARLNFTPVTRCLVLEDLTADEGLARLTGFPAGSELTHVLRVRIADGKALSTDESYYLSSVVEGLTPPIVEGGIYRFLEGERGIKIATSRRIITVEGITEQDERCIDLDGFNAVSVMRSHTFDLEGVMVEYTETRQRPETFSQYSTTTRTR</sequence>
<dbReference type="InterPro" id="IPR000524">
    <property type="entry name" value="Tscrpt_reg_HTH_GntR"/>
</dbReference>
<dbReference type="InterPro" id="IPR036390">
    <property type="entry name" value="WH_DNA-bd_sf"/>
</dbReference>
<evidence type="ECO:0000259" key="4">
    <source>
        <dbReference type="PROSITE" id="PS50949"/>
    </source>
</evidence>
<feature type="domain" description="HTH gntR-type" evidence="4">
    <location>
        <begin position="3"/>
        <end position="71"/>
    </location>
</feature>
<dbReference type="GO" id="GO:0045892">
    <property type="term" value="P:negative regulation of DNA-templated transcription"/>
    <property type="evidence" value="ECO:0007669"/>
    <property type="project" value="TreeGrafter"/>
</dbReference>
<dbReference type="STRING" id="445975.COLSTE_00358"/>
<accession>B6G8F0</accession>
<keyword evidence="1" id="KW-0805">Transcription regulation</keyword>
<dbReference type="SMART" id="SM00866">
    <property type="entry name" value="UTRA"/>
    <property type="match status" value="1"/>
</dbReference>
<dbReference type="CDD" id="cd07377">
    <property type="entry name" value="WHTH_GntR"/>
    <property type="match status" value="1"/>
</dbReference>
<protein>
    <submittedName>
        <fullName evidence="5">UbiC transcription regulator-associated domain protein</fullName>
    </submittedName>
</protein>
<keyword evidence="2" id="KW-0238">DNA-binding</keyword>
<dbReference type="Proteomes" id="UP000003560">
    <property type="component" value="Unassembled WGS sequence"/>
</dbReference>
<evidence type="ECO:0000256" key="3">
    <source>
        <dbReference type="ARBA" id="ARBA00023163"/>
    </source>
</evidence>
<dbReference type="Gene3D" id="3.40.1410.10">
    <property type="entry name" value="Chorismate lyase-like"/>
    <property type="match status" value="1"/>
</dbReference>
<evidence type="ECO:0000256" key="2">
    <source>
        <dbReference type="ARBA" id="ARBA00023125"/>
    </source>
</evidence>
<evidence type="ECO:0000313" key="6">
    <source>
        <dbReference type="Proteomes" id="UP000003560"/>
    </source>
</evidence>
<dbReference type="Gene3D" id="1.10.10.10">
    <property type="entry name" value="Winged helix-like DNA-binding domain superfamily/Winged helix DNA-binding domain"/>
    <property type="match status" value="1"/>
</dbReference>
<dbReference type="GO" id="GO:0003700">
    <property type="term" value="F:DNA-binding transcription factor activity"/>
    <property type="evidence" value="ECO:0007669"/>
    <property type="project" value="InterPro"/>
</dbReference>
<organism evidence="5 6">
    <name type="scientific">Collinsella stercoris DSM 13279</name>
    <dbReference type="NCBI Taxonomy" id="445975"/>
    <lineage>
        <taxon>Bacteria</taxon>
        <taxon>Bacillati</taxon>
        <taxon>Actinomycetota</taxon>
        <taxon>Coriobacteriia</taxon>
        <taxon>Coriobacteriales</taxon>
        <taxon>Coriobacteriaceae</taxon>
        <taxon>Collinsella</taxon>
    </lineage>
</organism>
<gene>
    <name evidence="5" type="ORF">COLSTE_00358</name>
</gene>
<dbReference type="GeneID" id="98002704"/>
<dbReference type="PANTHER" id="PTHR44846:SF12">
    <property type="entry name" value="HTH-TYPE TRANSCRIPTIONAL REGULATOR TRER"/>
    <property type="match status" value="1"/>
</dbReference>
<dbReference type="Pfam" id="PF07702">
    <property type="entry name" value="UTRA"/>
    <property type="match status" value="1"/>
</dbReference>
<evidence type="ECO:0000256" key="1">
    <source>
        <dbReference type="ARBA" id="ARBA00023015"/>
    </source>
</evidence>
<reference evidence="5 6" key="2">
    <citation type="submission" date="2008-10" db="EMBL/GenBank/DDBJ databases">
        <authorList>
            <person name="Fulton L."/>
            <person name="Clifton S."/>
            <person name="Fulton B."/>
            <person name="Xu J."/>
            <person name="Minx P."/>
            <person name="Pepin K.H."/>
            <person name="Johnson M."/>
            <person name="Thiruvilangam P."/>
            <person name="Bhonagiri V."/>
            <person name="Nash W.E."/>
            <person name="Mardis E.R."/>
            <person name="Wilson R.K."/>
        </authorList>
    </citation>
    <scope>NUCLEOTIDE SEQUENCE [LARGE SCALE GENOMIC DNA]</scope>
    <source>
        <strain evidence="5 6">DSM 13279</strain>
    </source>
</reference>
<dbReference type="OrthoDB" id="7363114at2"/>
<dbReference type="SUPFAM" id="SSF46785">
    <property type="entry name" value="Winged helix' DNA-binding domain"/>
    <property type="match status" value="1"/>
</dbReference>
<dbReference type="InterPro" id="IPR050679">
    <property type="entry name" value="Bact_HTH_transcr_reg"/>
</dbReference>
<dbReference type="PANTHER" id="PTHR44846">
    <property type="entry name" value="MANNOSYL-D-GLYCERATE TRANSPORT/METABOLISM SYSTEM REPRESSOR MNGR-RELATED"/>
    <property type="match status" value="1"/>
</dbReference>
<proteinExistence type="predicted"/>
<dbReference type="InterPro" id="IPR036388">
    <property type="entry name" value="WH-like_DNA-bd_sf"/>
</dbReference>
<dbReference type="InterPro" id="IPR011663">
    <property type="entry name" value="UTRA"/>
</dbReference>
<keyword evidence="6" id="KW-1185">Reference proteome</keyword>
<dbReference type="eggNOG" id="COG2188">
    <property type="taxonomic scope" value="Bacteria"/>
</dbReference>
<dbReference type="GO" id="GO:0003677">
    <property type="term" value="F:DNA binding"/>
    <property type="evidence" value="ECO:0007669"/>
    <property type="project" value="UniProtKB-KW"/>
</dbReference>
<dbReference type="PRINTS" id="PR00035">
    <property type="entry name" value="HTHGNTR"/>
</dbReference>
<dbReference type="InterPro" id="IPR028978">
    <property type="entry name" value="Chorismate_lyase_/UTRA_dom_sf"/>
</dbReference>
<dbReference type="Pfam" id="PF00392">
    <property type="entry name" value="GntR"/>
    <property type="match status" value="1"/>
</dbReference>
<dbReference type="SUPFAM" id="SSF64288">
    <property type="entry name" value="Chorismate lyase-like"/>
    <property type="match status" value="1"/>
</dbReference>
<dbReference type="EMBL" id="ABXJ01000018">
    <property type="protein sequence ID" value="EEA91443.1"/>
    <property type="molecule type" value="Genomic_DNA"/>
</dbReference>
<keyword evidence="3" id="KW-0804">Transcription</keyword>
<dbReference type="RefSeq" id="WP_006720020.1">
    <property type="nucleotide sequence ID" value="NZ_CP085935.1"/>
</dbReference>